<dbReference type="Pfam" id="PF09479">
    <property type="entry name" value="Flg_new"/>
    <property type="match status" value="2"/>
</dbReference>
<comment type="similarity">
    <text evidence="2">Belongs to the serine-aspartate repeat-containing protein (SDr) family.</text>
</comment>
<evidence type="ECO:0000256" key="2">
    <source>
        <dbReference type="ARBA" id="ARBA00007257"/>
    </source>
</evidence>
<organism evidence="9 10">
    <name type="scientific">Eubacterium segne</name>
    <dbReference type="NCBI Taxonomy" id="2763045"/>
    <lineage>
        <taxon>Bacteria</taxon>
        <taxon>Bacillati</taxon>
        <taxon>Bacillota</taxon>
        <taxon>Clostridia</taxon>
        <taxon>Eubacteriales</taxon>
        <taxon>Eubacteriaceae</taxon>
        <taxon>Eubacterium</taxon>
    </lineage>
</organism>
<evidence type="ECO:0000256" key="5">
    <source>
        <dbReference type="SAM" id="MobiDB-lite"/>
    </source>
</evidence>
<dbReference type="InterPro" id="IPR041033">
    <property type="entry name" value="SpaA_PFL_dom_1"/>
</dbReference>
<proteinExistence type="inferred from homology"/>
<keyword evidence="10" id="KW-1185">Reference proteome</keyword>
<dbReference type="PANTHER" id="PTHR36108">
    <property type="entry name" value="COLOSSIN-B-RELATED"/>
    <property type="match status" value="1"/>
</dbReference>
<keyword evidence="4 7" id="KW-0732">Signal</keyword>
<feature type="domain" description="SpaA-like prealbumin fold" evidence="8">
    <location>
        <begin position="1540"/>
        <end position="1619"/>
    </location>
</feature>
<dbReference type="SUPFAM" id="SSF49478">
    <property type="entry name" value="Cna protein B-type domain"/>
    <property type="match status" value="1"/>
</dbReference>
<comment type="caution">
    <text evidence="9">The sequence shown here is derived from an EMBL/GenBank/DDBJ whole genome shotgun (WGS) entry which is preliminary data.</text>
</comment>
<evidence type="ECO:0000256" key="1">
    <source>
        <dbReference type="ARBA" id="ARBA00004196"/>
    </source>
</evidence>
<evidence type="ECO:0000313" key="10">
    <source>
        <dbReference type="Proteomes" id="UP000597877"/>
    </source>
</evidence>
<evidence type="ECO:0000256" key="4">
    <source>
        <dbReference type="ARBA" id="ARBA00022729"/>
    </source>
</evidence>
<dbReference type="InterPro" id="IPR013783">
    <property type="entry name" value="Ig-like_fold"/>
</dbReference>
<dbReference type="Proteomes" id="UP000597877">
    <property type="component" value="Unassembled WGS sequence"/>
</dbReference>
<keyword evidence="3" id="KW-0964">Secreted</keyword>
<comment type="subcellular location">
    <subcellularLocation>
        <location evidence="1">Cell envelope</location>
    </subcellularLocation>
</comment>
<feature type="compositionally biased region" description="Polar residues" evidence="5">
    <location>
        <begin position="227"/>
        <end position="246"/>
    </location>
</feature>
<dbReference type="EMBL" id="JACOOZ010000002">
    <property type="protein sequence ID" value="MBC5666933.1"/>
    <property type="molecule type" value="Genomic_DNA"/>
</dbReference>
<dbReference type="PANTHER" id="PTHR36108:SF13">
    <property type="entry name" value="COLOSSIN-B-RELATED"/>
    <property type="match status" value="1"/>
</dbReference>
<evidence type="ECO:0000256" key="6">
    <source>
        <dbReference type="SAM" id="Phobius"/>
    </source>
</evidence>
<dbReference type="Pfam" id="PF17802">
    <property type="entry name" value="SpaA"/>
    <property type="match status" value="8"/>
</dbReference>
<keyword evidence="6" id="KW-0812">Transmembrane</keyword>
<name>A0ABR7F020_9FIRM</name>
<dbReference type="Gene3D" id="2.60.40.10">
    <property type="entry name" value="Immunoglobulins"/>
    <property type="match status" value="8"/>
</dbReference>
<feature type="compositionally biased region" description="Acidic residues" evidence="5">
    <location>
        <begin position="1398"/>
        <end position="1433"/>
    </location>
</feature>
<dbReference type="InterPro" id="IPR013378">
    <property type="entry name" value="InlB-like_B-rpt"/>
</dbReference>
<sequence length="1701" mass="188353">MKKMKRMIKRFSAIVMASVLTLGMAEGMTMPVKAADAILVSGSTGYFYVKVVNDTTGDTDTLRVNVTAKKASGKKLSAGDETATSNTVTYSGSVTSPKLGLKLNTTQSHKNIVTSQDGTVSLLMCNLQFSVPAHTSYVKVEKNNRNNHTFRLADKVKTPITTNSYTDVTVAHNSSSYTKNMIMALNLYECGLRQGNASVHSTITLHIGRNSYGIAYNLDGGKFKNGNNTTYTNPSNGRTQKQNPTTALDGGEKTSDYSNSYFYVEKPTKAGYTFKGWNITGMDNDTHYFYTSGGAKTTTGTALNTTTNADAMKSSYIPTSYMNLRATSGTVTFNALFDVNRYTVIYDGNGATAGTMANQEHTYDAALNLTQNAYIRTGHTFLGWSRNRDAAEPEFLNGESVKNLTTDADGKVTLYAVWVKNSSALNNANILKNIKKIMKVNVVKTDETDDKKTLDATFDVYEWSKDLNNGYGAYKNTPSFSIKSNEENILNYTADNLGKFKIKEKDVEAPYINNGDEAEISLKDGLDMPFYENTMVEEDKGVFVMGAGYAKGDIVRDSADTKNATYYQARIANVGKRPTEGDYWLKLDENNYSKYGRLIKGAGEWNTANAYAKTFGVKIGNSKPPETGIIFSLRKKDERGTLLTGAGFNVYYADDNSLCRAMNKRLNIKGVYSTDIDAKGKPLEYPEISVNDDQSHATLNADGTKTLKLVVREDRVPDNYGKIKDFRVDAHVVYSDIEAKWKADNLTVTFSDGKTVTIENGGTIDAEELIDESYRLNISVTKQSKKQNYNVADLEGAEYTIYEDSTLSLPVTTIIIGRNGKGTAENLPLKDYWIKETKAPKSGKFLFSDEVKQIRAEDIATGTGVTTFNATVTFEEDEDSARLNVHKVDDRGNDLNGAEFTLYECPADVTDKNIDDYDYSNVKSRGTEKVVNGYASFEDIPFGKYVLVETKVPDGYKKAPNQMVELTTENGGNSDVTAKTITVVNEEEKARIKLYKEDSTDNGRIEGAVFKIFDVNNNSYIMQDVSGTDDEGNDIISQEERLFVTDENGLIKTEKLTYGTYRIEEVEAPDGYVRDDTPRTVNLEKGKEDGVDEDGIPYFKVTFENKKTETWIDKTDITTGEELTGGEYTVTDVSGNTVDHWTSDGKTHKIYGLKAGEKYTLTEEVAPDGYTIATPIEFTVNKDGSVTKVEMKDDYNKLELRKCDITTGEEIEGAEMELYDSENNLVDSWISEKTPHRIDRIKTGTYRLVEKRAPKGYVVAESITFEVGESNEVQQIVMNDDYTKTRFIKLATDTGEPLSGCVLQVLDKNRNVVEQWTTDGSEHEIDYLVEGETYYLHEVSAPDDYQRAEDIEFVAGRQWNDGNGVTEDDYNRMDGTQFTDQGGNKVNWNDGKVPTNEPADDLEPETGSDDDITNPDDGDGVVDEVDRDGETGDAYDASAAETVTITMLDKPKLVSIIKKTGSGDLLPGARLQLLDESGNVLYSWTTGADTSSVFRLGNGKYRIHEEYAPENYELAEDIEFEVTDDTTEVEYVMTDEYTGGSIKVLKTDGGTGKPLEGAEFTLKGENGLTITGKTDKNGELVFGVKNGEKTLPPQKYTLTETKTVNGHSLLKDPVEITLPLKLTKAEADAMGADTSKAKWDEENEVYRFFDLTYEVKNDATLRLPATGAGGMAYGVIGAVIMIVLTLLYLFVRSRQRRRRIS</sequence>
<evidence type="ECO:0000259" key="8">
    <source>
        <dbReference type="Pfam" id="PF17802"/>
    </source>
</evidence>
<feature type="domain" description="SpaA-like prealbumin fold" evidence="8">
    <location>
        <begin position="1286"/>
        <end position="1354"/>
    </location>
</feature>
<feature type="transmembrane region" description="Helical" evidence="6">
    <location>
        <begin position="1671"/>
        <end position="1691"/>
    </location>
</feature>
<keyword evidence="6" id="KW-1133">Transmembrane helix</keyword>
<feature type="domain" description="SpaA-like prealbumin fold" evidence="8">
    <location>
        <begin position="883"/>
        <end position="978"/>
    </location>
</feature>
<feature type="chain" id="PRO_5047169884" evidence="7">
    <location>
        <begin position="35"/>
        <end position="1701"/>
    </location>
</feature>
<feature type="domain" description="SpaA-like prealbumin fold" evidence="8">
    <location>
        <begin position="784"/>
        <end position="841"/>
    </location>
</feature>
<gene>
    <name evidence="9" type="ORF">H8S00_02855</name>
</gene>
<feature type="domain" description="SpaA-like prealbumin fold" evidence="8">
    <location>
        <begin position="1112"/>
        <end position="1194"/>
    </location>
</feature>
<feature type="region of interest" description="Disordered" evidence="5">
    <location>
        <begin position="227"/>
        <end position="252"/>
    </location>
</feature>
<reference evidence="9 10" key="1">
    <citation type="submission" date="2020-08" db="EMBL/GenBank/DDBJ databases">
        <title>Genome public.</title>
        <authorList>
            <person name="Liu C."/>
            <person name="Sun Q."/>
        </authorList>
    </citation>
    <scope>NUCLEOTIDE SEQUENCE [LARGE SCALE GENOMIC DNA]</scope>
    <source>
        <strain evidence="9 10">BX4</strain>
    </source>
</reference>
<evidence type="ECO:0000256" key="3">
    <source>
        <dbReference type="ARBA" id="ARBA00022525"/>
    </source>
</evidence>
<evidence type="ECO:0000256" key="7">
    <source>
        <dbReference type="SAM" id="SignalP"/>
    </source>
</evidence>
<protein>
    <submittedName>
        <fullName evidence="9">InlB B-repeat-containing protein</fullName>
    </submittedName>
</protein>
<keyword evidence="6" id="KW-0472">Membrane</keyword>
<feature type="compositionally biased region" description="Polar residues" evidence="5">
    <location>
        <begin position="1374"/>
        <end position="1387"/>
    </location>
</feature>
<feature type="domain" description="SpaA-like prealbumin fold" evidence="8">
    <location>
        <begin position="1457"/>
        <end position="1536"/>
    </location>
</feature>
<feature type="domain" description="SpaA-like prealbumin fold" evidence="8">
    <location>
        <begin position="1197"/>
        <end position="1280"/>
    </location>
</feature>
<feature type="region of interest" description="Disordered" evidence="5">
    <location>
        <begin position="1361"/>
        <end position="1433"/>
    </location>
</feature>
<dbReference type="Gene3D" id="2.60.40.4270">
    <property type="entry name" value="Listeria-Bacteroides repeat domain"/>
    <property type="match status" value="1"/>
</dbReference>
<feature type="signal peptide" evidence="7">
    <location>
        <begin position="1"/>
        <end position="34"/>
    </location>
</feature>
<accession>A0ABR7F020</accession>
<dbReference type="RefSeq" id="WP_186839956.1">
    <property type="nucleotide sequence ID" value="NZ_JACOOZ010000002.1"/>
</dbReference>
<feature type="domain" description="SpaA-like prealbumin fold" evidence="8">
    <location>
        <begin position="991"/>
        <end position="1087"/>
    </location>
</feature>
<dbReference type="InterPro" id="IPR042229">
    <property type="entry name" value="Listeria/Bacterioides_rpt_sf"/>
</dbReference>
<evidence type="ECO:0000313" key="9">
    <source>
        <dbReference type="EMBL" id="MBC5666933.1"/>
    </source>
</evidence>